<accession>K3WX34</accession>
<dbReference type="VEuPathDB" id="FungiDB:PYU1_G009514"/>
<proteinExistence type="predicted"/>
<dbReference type="InterPro" id="IPR029016">
    <property type="entry name" value="GAF-like_dom_sf"/>
</dbReference>
<name>K3WX34_GLOUD</name>
<dbReference type="EnsemblProtists" id="PYU1_T009532">
    <property type="protein sequence ID" value="PYU1_T009532"/>
    <property type="gene ID" value="PYU1_G009514"/>
</dbReference>
<evidence type="ECO:0008006" key="3">
    <source>
        <dbReference type="Google" id="ProtNLM"/>
    </source>
</evidence>
<evidence type="ECO:0000313" key="1">
    <source>
        <dbReference type="EnsemblProtists" id="PYU1_T009532"/>
    </source>
</evidence>
<evidence type="ECO:0000313" key="2">
    <source>
        <dbReference type="Proteomes" id="UP000019132"/>
    </source>
</evidence>
<dbReference type="PANTHER" id="PTHR43102">
    <property type="entry name" value="SLR1143 PROTEIN"/>
    <property type="match status" value="1"/>
</dbReference>
<dbReference type="SUPFAM" id="SSF55781">
    <property type="entry name" value="GAF domain-like"/>
    <property type="match status" value="1"/>
</dbReference>
<dbReference type="Proteomes" id="UP000019132">
    <property type="component" value="Unassembled WGS sequence"/>
</dbReference>
<reference evidence="1" key="3">
    <citation type="submission" date="2015-02" db="UniProtKB">
        <authorList>
            <consortium name="EnsemblProtists"/>
        </authorList>
    </citation>
    <scope>IDENTIFICATION</scope>
    <source>
        <strain evidence="1">DAOM BR144</strain>
    </source>
</reference>
<dbReference type="EMBL" id="GL376622">
    <property type="status" value="NOT_ANNOTATED_CDS"/>
    <property type="molecule type" value="Genomic_DNA"/>
</dbReference>
<organism evidence="1 2">
    <name type="scientific">Globisporangium ultimum (strain ATCC 200006 / CBS 805.95 / DAOM BR144)</name>
    <name type="common">Pythium ultimum</name>
    <dbReference type="NCBI Taxonomy" id="431595"/>
    <lineage>
        <taxon>Eukaryota</taxon>
        <taxon>Sar</taxon>
        <taxon>Stramenopiles</taxon>
        <taxon>Oomycota</taxon>
        <taxon>Peronosporomycetes</taxon>
        <taxon>Pythiales</taxon>
        <taxon>Pythiaceae</taxon>
        <taxon>Globisporangium</taxon>
    </lineage>
</organism>
<sequence>MGTIVEEEFYRVIATDITVVTERMYLCSDGFCSQAILNDKSLVVPHPEADIRFNYVSCVQVFKVGCGFPLFVKDYTVIGTLCCMGFQTRELTPPEFTMLKKIAEVVSKIIQCHGVEQQH</sequence>
<dbReference type="InParanoid" id="K3WX34"/>
<keyword evidence="2" id="KW-1185">Reference proteome</keyword>
<dbReference type="PANTHER" id="PTHR43102:SF2">
    <property type="entry name" value="GAF DOMAIN-CONTAINING PROTEIN"/>
    <property type="match status" value="1"/>
</dbReference>
<dbReference type="OMA" id="MTIVRAM"/>
<dbReference type="Gene3D" id="3.30.450.40">
    <property type="match status" value="1"/>
</dbReference>
<reference evidence="2" key="2">
    <citation type="submission" date="2010-04" db="EMBL/GenBank/DDBJ databases">
        <authorList>
            <person name="Buell R."/>
            <person name="Hamilton J."/>
            <person name="Hostetler J."/>
        </authorList>
    </citation>
    <scope>NUCLEOTIDE SEQUENCE [LARGE SCALE GENOMIC DNA]</scope>
    <source>
        <strain evidence="2">DAOM:BR144</strain>
    </source>
</reference>
<dbReference type="HOGENOM" id="CLU_2066159_0_0_1"/>
<reference evidence="2" key="1">
    <citation type="journal article" date="2010" name="Genome Biol.">
        <title>Genome sequence of the necrotrophic plant pathogen Pythium ultimum reveals original pathogenicity mechanisms and effector repertoire.</title>
        <authorList>
            <person name="Levesque C.A."/>
            <person name="Brouwer H."/>
            <person name="Cano L."/>
            <person name="Hamilton J.P."/>
            <person name="Holt C."/>
            <person name="Huitema E."/>
            <person name="Raffaele S."/>
            <person name="Robideau G.P."/>
            <person name="Thines M."/>
            <person name="Win J."/>
            <person name="Zerillo M.M."/>
            <person name="Beakes G.W."/>
            <person name="Boore J.L."/>
            <person name="Busam D."/>
            <person name="Dumas B."/>
            <person name="Ferriera S."/>
            <person name="Fuerstenberg S.I."/>
            <person name="Gachon C.M."/>
            <person name="Gaulin E."/>
            <person name="Govers F."/>
            <person name="Grenville-Briggs L."/>
            <person name="Horner N."/>
            <person name="Hostetler J."/>
            <person name="Jiang R.H."/>
            <person name="Johnson J."/>
            <person name="Krajaejun T."/>
            <person name="Lin H."/>
            <person name="Meijer H.J."/>
            <person name="Moore B."/>
            <person name="Morris P."/>
            <person name="Phuntmart V."/>
            <person name="Puiu D."/>
            <person name="Shetty J."/>
            <person name="Stajich J.E."/>
            <person name="Tripathy S."/>
            <person name="Wawra S."/>
            <person name="van West P."/>
            <person name="Whitty B.R."/>
            <person name="Coutinho P.M."/>
            <person name="Henrissat B."/>
            <person name="Martin F."/>
            <person name="Thomas P.D."/>
            <person name="Tyler B.M."/>
            <person name="De Vries R.P."/>
            <person name="Kamoun S."/>
            <person name="Yandell M."/>
            <person name="Tisserat N."/>
            <person name="Buell C.R."/>
        </authorList>
    </citation>
    <scope>NUCLEOTIDE SEQUENCE</scope>
    <source>
        <strain evidence="2">DAOM:BR144</strain>
    </source>
</reference>
<protein>
    <recommendedName>
        <fullName evidence="3">GAF domain-containing protein</fullName>
    </recommendedName>
</protein>
<dbReference type="AlphaFoldDB" id="K3WX34"/>